<dbReference type="GO" id="GO:0006508">
    <property type="term" value="P:proteolysis"/>
    <property type="evidence" value="ECO:0007669"/>
    <property type="project" value="UniProtKB-KW"/>
</dbReference>
<evidence type="ECO:0000256" key="10">
    <source>
        <dbReference type="RuleBase" id="RU362115"/>
    </source>
</evidence>
<keyword evidence="5 10" id="KW-0812">Transmembrane</keyword>
<evidence type="ECO:0000256" key="9">
    <source>
        <dbReference type="ARBA" id="ARBA00023136"/>
    </source>
</evidence>
<dbReference type="EC" id="3.4.21.105" evidence="10"/>
<evidence type="ECO:0000256" key="3">
    <source>
        <dbReference type="ARBA" id="ARBA00009045"/>
    </source>
</evidence>
<dbReference type="InterPro" id="IPR022764">
    <property type="entry name" value="Peptidase_S54_rhomboid_dom"/>
</dbReference>
<proteinExistence type="inferred from homology"/>
<evidence type="ECO:0000313" key="12">
    <source>
        <dbReference type="EMBL" id="KAG6580539.1"/>
    </source>
</evidence>
<comment type="function">
    <text evidence="10">Serine protease involved in intramembrane proteolysis.</text>
</comment>
<feature type="domain" description="Peptidase S54 rhomboid" evidence="11">
    <location>
        <begin position="121"/>
        <end position="257"/>
    </location>
</feature>
<dbReference type="GO" id="GO:0004252">
    <property type="term" value="F:serine-type endopeptidase activity"/>
    <property type="evidence" value="ECO:0007669"/>
    <property type="project" value="InterPro"/>
</dbReference>
<feature type="transmembrane region" description="Helical" evidence="10">
    <location>
        <begin position="217"/>
        <end position="234"/>
    </location>
</feature>
<dbReference type="PANTHER" id="PTHR22936:SF79">
    <property type="entry name" value="RHOMBOID-LIKE PROTEIN 4"/>
    <property type="match status" value="1"/>
</dbReference>
<keyword evidence="6 10" id="KW-0378">Hydrolase</keyword>
<evidence type="ECO:0000259" key="11">
    <source>
        <dbReference type="Pfam" id="PF01694"/>
    </source>
</evidence>
<keyword evidence="4 10" id="KW-0645">Protease</keyword>
<gene>
    <name evidence="12" type="primary">RBL1</name>
    <name evidence="12" type="ORF">SDJN03_20541</name>
</gene>
<comment type="subcellular location">
    <subcellularLocation>
        <location evidence="2 10">Membrane</location>
        <topology evidence="2 10">Multi-pass membrane protein</topology>
    </subcellularLocation>
</comment>
<evidence type="ECO:0000256" key="6">
    <source>
        <dbReference type="ARBA" id="ARBA00022801"/>
    </source>
</evidence>
<protein>
    <recommendedName>
        <fullName evidence="10">RHOMBOID-like protein</fullName>
        <ecNumber evidence="10">3.4.21.105</ecNumber>
    </recommendedName>
</protein>
<evidence type="ECO:0000256" key="4">
    <source>
        <dbReference type="ARBA" id="ARBA00022670"/>
    </source>
</evidence>
<dbReference type="InterPro" id="IPR002610">
    <property type="entry name" value="Peptidase_S54_rhomboid-like"/>
</dbReference>
<dbReference type="Proteomes" id="UP000685013">
    <property type="component" value="Chromosome 14"/>
</dbReference>
<evidence type="ECO:0000256" key="2">
    <source>
        <dbReference type="ARBA" id="ARBA00004141"/>
    </source>
</evidence>
<keyword evidence="13" id="KW-1185">Reference proteome</keyword>
<dbReference type="Pfam" id="PF01694">
    <property type="entry name" value="Rhomboid"/>
    <property type="match status" value="1"/>
</dbReference>
<feature type="transmembrane region" description="Helical" evidence="10">
    <location>
        <begin position="163"/>
        <end position="181"/>
    </location>
</feature>
<dbReference type="GO" id="GO:0005794">
    <property type="term" value="C:Golgi apparatus"/>
    <property type="evidence" value="ECO:0007669"/>
    <property type="project" value="UniProtKB-ARBA"/>
</dbReference>
<feature type="transmembrane region" description="Helical" evidence="10">
    <location>
        <begin position="187"/>
        <end position="205"/>
    </location>
</feature>
<dbReference type="AlphaFoldDB" id="A0AAV6MEM5"/>
<name>A0AAV6MEM5_9ROSI</name>
<dbReference type="PANTHER" id="PTHR22936">
    <property type="entry name" value="RHOMBOID-RELATED"/>
    <property type="match status" value="1"/>
</dbReference>
<keyword evidence="9 10" id="KW-0472">Membrane</keyword>
<feature type="transmembrane region" description="Helical" evidence="10">
    <location>
        <begin position="48"/>
        <end position="69"/>
    </location>
</feature>
<evidence type="ECO:0000256" key="1">
    <source>
        <dbReference type="ARBA" id="ARBA00000156"/>
    </source>
</evidence>
<evidence type="ECO:0000256" key="5">
    <source>
        <dbReference type="ARBA" id="ARBA00022692"/>
    </source>
</evidence>
<feature type="non-terminal residue" evidence="12">
    <location>
        <position position="1"/>
    </location>
</feature>
<sequence>MAEHHPSDIQIMVNSRQGTAIHPVEVDAQSLQASGSIAYREVKQFKKWISWLIPSFVIANIIMFIITMYVNNCPKNSVTCIARFLGRFSFQPLKENPLLGPSSLTLRSMGALEVNKVVHGDQLWRLVTCNWLHAGVFHLLANMLSLLVIGIRLEQEFGFIRIGLLYVISGFGGSLLSALFIQSNISVGASGALFGLLGGMLSELITNWTIYSNKVPALLTLLVIIAINLAVGILPHVDNFAHIGGFISGFLLGFVFLIRPQFGWVSRRYTSITNSSIPVEHKFKTYQCVLWIISLILLIAGFTVGLVLLRRGFDANRHCSWCHYLSCVPTSKWSCNSEPTYCLSHQVGNQLNLTCSSNGKSGTYILPNASNSEIQVKQNIRKCSNNGGGRWRFPGGDRRMVCFADVRASEFPFSGGHLKDSAILTLTPGPGGRSVTKPKLMPAVAVDVAVAVAVDVVVAFPLPPLSLSSIYLPLFLPLLQHSTPTPCTSLTFWGLLQNWVSFSLFVSTELGSVWLRTLVLITTSRKAVGN</sequence>
<dbReference type="GO" id="GO:0016020">
    <property type="term" value="C:membrane"/>
    <property type="evidence" value="ECO:0007669"/>
    <property type="project" value="UniProtKB-SubCell"/>
</dbReference>
<accession>A0AAV6MEM5</accession>
<feature type="transmembrane region" description="Helical" evidence="10">
    <location>
        <begin position="131"/>
        <end position="151"/>
    </location>
</feature>
<keyword evidence="7 10" id="KW-0720">Serine protease</keyword>
<evidence type="ECO:0000313" key="13">
    <source>
        <dbReference type="Proteomes" id="UP000685013"/>
    </source>
</evidence>
<comment type="similarity">
    <text evidence="3 10">Belongs to the peptidase S54 family.</text>
</comment>
<comment type="catalytic activity">
    <reaction evidence="1 10">
        <text>Cleaves type-1 transmembrane domains using a catalytic dyad composed of serine and histidine that are contributed by different transmembrane domains.</text>
        <dbReference type="EC" id="3.4.21.105"/>
    </reaction>
</comment>
<organism evidence="12 13">
    <name type="scientific">Cucurbita argyrosperma subsp. sororia</name>
    <dbReference type="NCBI Taxonomy" id="37648"/>
    <lineage>
        <taxon>Eukaryota</taxon>
        <taxon>Viridiplantae</taxon>
        <taxon>Streptophyta</taxon>
        <taxon>Embryophyta</taxon>
        <taxon>Tracheophyta</taxon>
        <taxon>Spermatophyta</taxon>
        <taxon>Magnoliopsida</taxon>
        <taxon>eudicotyledons</taxon>
        <taxon>Gunneridae</taxon>
        <taxon>Pentapetalae</taxon>
        <taxon>rosids</taxon>
        <taxon>fabids</taxon>
        <taxon>Cucurbitales</taxon>
        <taxon>Cucurbitaceae</taxon>
        <taxon>Cucurbiteae</taxon>
        <taxon>Cucurbita</taxon>
    </lineage>
</organism>
<reference evidence="12 13" key="1">
    <citation type="journal article" date="2021" name="Hortic Res">
        <title>The domestication of Cucurbita argyrosperma as revealed by the genome of its wild relative.</title>
        <authorList>
            <person name="Barrera-Redondo J."/>
            <person name="Sanchez-de la Vega G."/>
            <person name="Aguirre-Liguori J.A."/>
            <person name="Castellanos-Morales G."/>
            <person name="Gutierrez-Guerrero Y.T."/>
            <person name="Aguirre-Dugua X."/>
            <person name="Aguirre-Planter E."/>
            <person name="Tenaillon M.I."/>
            <person name="Lira-Saade R."/>
            <person name="Eguiarte L.E."/>
        </authorList>
    </citation>
    <scope>NUCLEOTIDE SEQUENCE [LARGE SCALE GENOMIC DNA]</scope>
    <source>
        <strain evidence="12">JBR-2021</strain>
    </source>
</reference>
<evidence type="ECO:0000256" key="8">
    <source>
        <dbReference type="ARBA" id="ARBA00022989"/>
    </source>
</evidence>
<evidence type="ECO:0000256" key="7">
    <source>
        <dbReference type="ARBA" id="ARBA00022825"/>
    </source>
</evidence>
<dbReference type="FunFam" id="1.20.1540.10:FF:000019">
    <property type="entry name" value="RHOMBOID-like protein"/>
    <property type="match status" value="1"/>
</dbReference>
<keyword evidence="8 10" id="KW-1133">Transmembrane helix</keyword>
<feature type="transmembrane region" description="Helical" evidence="10">
    <location>
        <begin position="288"/>
        <end position="309"/>
    </location>
</feature>
<feature type="transmembrane region" description="Helical" evidence="10">
    <location>
        <begin position="240"/>
        <end position="258"/>
    </location>
</feature>
<comment type="caution">
    <text evidence="12">The sequence shown here is derived from an EMBL/GenBank/DDBJ whole genome shotgun (WGS) entry which is preliminary data.</text>
</comment>
<dbReference type="EMBL" id="JAGKQH010000014">
    <property type="protein sequence ID" value="KAG6580539.1"/>
    <property type="molecule type" value="Genomic_DNA"/>
</dbReference>